<dbReference type="OrthoDB" id="435754at2759"/>
<dbReference type="GO" id="GO:0003723">
    <property type="term" value="F:RNA binding"/>
    <property type="evidence" value="ECO:0007669"/>
    <property type="project" value="InterPro"/>
</dbReference>
<dbReference type="Pfam" id="PF21722">
    <property type="entry name" value="Gly_rich_2"/>
    <property type="match status" value="1"/>
</dbReference>
<protein>
    <recommendedName>
        <fullName evidence="2">Glycine-rich domain-containing protein</fullName>
    </recommendedName>
</protein>
<evidence type="ECO:0000256" key="1">
    <source>
        <dbReference type="SAM" id="MobiDB-lite"/>
    </source>
</evidence>
<organism evidence="3 4">
    <name type="scientific">Symbiodinium natans</name>
    <dbReference type="NCBI Taxonomy" id="878477"/>
    <lineage>
        <taxon>Eukaryota</taxon>
        <taxon>Sar</taxon>
        <taxon>Alveolata</taxon>
        <taxon>Dinophyceae</taxon>
        <taxon>Suessiales</taxon>
        <taxon>Symbiodiniaceae</taxon>
        <taxon>Symbiodinium</taxon>
    </lineage>
</organism>
<sequence>MSVDLWGGGGGGTGSAVKEQEEAGIIEVTVNFRPSSFGSASRIYHPNGLYFRDEDSAGNVRYVRSDDVYHLSRQEDCRVSPQKAAFPCWKLALNSEYFHVTPLAMLEWPSDELPLGDRTWVMMDTPAGQPFAQPFQDVTNISLKSARKSCGICGGSGGAGAHVRALVKVKAGRTYRIEAGQGGKGSSGGRSASNGQSSRMLEMQASGEWSILAEAGGGFGAGSMEGRLKFSPGGRGGTAPKLDSHVFARPGHPGWSSRASLLTEDTILFPMAMLPALRSSGRPGTTYYAARRDVPPKGQLPQRLFPPGVSVTCTQETEDNDYAKYPFRKAKYPPLCSATNARYPAEFGEFFDFFLTCDVNCEGTRWPVVPTAGQGSVGVGLTAQTRSGWGGTGSCPQIQPGSKVELRSMGGEDGHNGSVILRRCKREGAYTLALQRCQGSDTWTVHGLWPRGVRNCKVTKIWSHPPCPP</sequence>
<proteinExistence type="predicted"/>
<comment type="caution">
    <text evidence="3">The sequence shown here is derived from an EMBL/GenBank/DDBJ whole genome shotgun (WGS) entry which is preliminary data.</text>
</comment>
<dbReference type="InterPro" id="IPR018188">
    <property type="entry name" value="RNase_T2_His_AS_1"/>
</dbReference>
<feature type="compositionally biased region" description="Low complexity" evidence="1">
    <location>
        <begin position="189"/>
        <end position="199"/>
    </location>
</feature>
<dbReference type="InterPro" id="IPR049304">
    <property type="entry name" value="Gly_rich_dom"/>
</dbReference>
<evidence type="ECO:0000313" key="3">
    <source>
        <dbReference type="EMBL" id="CAE7563300.1"/>
    </source>
</evidence>
<reference evidence="3" key="1">
    <citation type="submission" date="2021-02" db="EMBL/GenBank/DDBJ databases">
        <authorList>
            <person name="Dougan E. K."/>
            <person name="Rhodes N."/>
            <person name="Thang M."/>
            <person name="Chan C."/>
        </authorList>
    </citation>
    <scope>NUCLEOTIDE SEQUENCE</scope>
</reference>
<accession>A0A812U4L2</accession>
<name>A0A812U4L2_9DINO</name>
<feature type="region of interest" description="Disordered" evidence="1">
    <location>
        <begin position="178"/>
        <end position="199"/>
    </location>
</feature>
<dbReference type="PROSITE" id="PS00530">
    <property type="entry name" value="RNASE_T2_1"/>
    <property type="match status" value="1"/>
</dbReference>
<dbReference type="AlphaFoldDB" id="A0A812U4L2"/>
<dbReference type="EMBL" id="CAJNDS010002679">
    <property type="protein sequence ID" value="CAE7563300.1"/>
    <property type="molecule type" value="Genomic_DNA"/>
</dbReference>
<dbReference type="GO" id="GO:0033897">
    <property type="term" value="F:ribonuclease T2 activity"/>
    <property type="evidence" value="ECO:0007669"/>
    <property type="project" value="InterPro"/>
</dbReference>
<dbReference type="Proteomes" id="UP000604046">
    <property type="component" value="Unassembled WGS sequence"/>
</dbReference>
<feature type="domain" description="Glycine-rich" evidence="2">
    <location>
        <begin position="151"/>
        <end position="253"/>
    </location>
</feature>
<evidence type="ECO:0000259" key="2">
    <source>
        <dbReference type="Pfam" id="PF21722"/>
    </source>
</evidence>
<keyword evidence="4" id="KW-1185">Reference proteome</keyword>
<evidence type="ECO:0000313" key="4">
    <source>
        <dbReference type="Proteomes" id="UP000604046"/>
    </source>
</evidence>
<gene>
    <name evidence="3" type="ORF">SNAT2548_LOCUS31841</name>
</gene>